<dbReference type="AlphaFoldDB" id="A0A1N6ZCF1"/>
<dbReference type="Gene3D" id="3.90.79.10">
    <property type="entry name" value="Nucleoside Triphosphate Pyrophosphohydrolase"/>
    <property type="match status" value="1"/>
</dbReference>
<keyword evidence="9" id="KW-0460">Magnesium</keyword>
<evidence type="ECO:0000256" key="4">
    <source>
        <dbReference type="ARBA" id="ARBA00011738"/>
    </source>
</evidence>
<evidence type="ECO:0000256" key="7">
    <source>
        <dbReference type="ARBA" id="ARBA00032162"/>
    </source>
</evidence>
<sequence length="208" mass="23581">MTLVYLYNQILNLIELKNGSIKEVEKKVLSDNWYTLNKYTFKYQRTDGTWEKQEREAYDRGNGAAILLYNSKKGTVVLTRQFRMPTYVNGNEGGMMIEVCAGLLDGDNPADCVRKETEEETGYKISKVQKVFKTYMSPGSVTEILYLFVGEYDESMKVSDGGGAENETENIEVLELDFNEAMKMVASGEIKDAKTIILLQRAKMNALV</sequence>
<feature type="short sequence motif" description="Nudix box" evidence="10">
    <location>
        <begin position="102"/>
        <end position="123"/>
    </location>
</feature>
<dbReference type="PANTHER" id="PTHR11839:SF18">
    <property type="entry name" value="NUDIX HYDROLASE DOMAIN-CONTAINING PROTEIN"/>
    <property type="match status" value="1"/>
</dbReference>
<feature type="binding site" evidence="9">
    <location>
        <position position="101"/>
    </location>
    <ligand>
        <name>Mg(2+)</name>
        <dbReference type="ChEBI" id="CHEBI:18420"/>
        <label>1</label>
    </ligand>
</feature>
<comment type="cofactor">
    <cofactor evidence="2 9">
        <name>Mg(2+)</name>
        <dbReference type="ChEBI" id="CHEBI:18420"/>
    </cofactor>
</comment>
<feature type="domain" description="Nudix hydrolase" evidence="11">
    <location>
        <begin position="59"/>
        <end position="198"/>
    </location>
</feature>
<evidence type="ECO:0000313" key="12">
    <source>
        <dbReference type="EMBL" id="SIR24416.1"/>
    </source>
</evidence>
<dbReference type="Pfam" id="PF00293">
    <property type="entry name" value="NUDIX"/>
    <property type="match status" value="1"/>
</dbReference>
<dbReference type="EMBL" id="FTMA01000008">
    <property type="protein sequence ID" value="SIR24416.1"/>
    <property type="molecule type" value="Genomic_DNA"/>
</dbReference>
<keyword evidence="13" id="KW-1185">Reference proteome</keyword>
<dbReference type="CDD" id="cd24157">
    <property type="entry name" value="NUDIX_GDPMK"/>
    <property type="match status" value="1"/>
</dbReference>
<protein>
    <recommendedName>
        <fullName evidence="5">GDP-mannose pyrophosphatase</fullName>
    </recommendedName>
    <alternativeName>
        <fullName evidence="7">GDP-mannose hydrolase</fullName>
    </alternativeName>
    <alternativeName>
        <fullName evidence="8">GDPMK</fullName>
    </alternativeName>
</protein>
<evidence type="ECO:0000256" key="9">
    <source>
        <dbReference type="PIRSR" id="PIRSR604385-2"/>
    </source>
</evidence>
<dbReference type="NCBIfam" id="TIGR00052">
    <property type="entry name" value="nudix-type nucleoside diphosphatase, YffH/AdpP family"/>
    <property type="match status" value="1"/>
</dbReference>
<gene>
    <name evidence="12" type="ORF">SAMN05421797_108127</name>
</gene>
<dbReference type="STRING" id="228959.SAMN05421797_108127"/>
<feature type="binding site" evidence="9">
    <location>
        <position position="167"/>
    </location>
    <ligand>
        <name>Mg(2+)</name>
        <dbReference type="ChEBI" id="CHEBI:18420"/>
        <label>1</label>
    </ligand>
</feature>
<proteinExistence type="inferred from homology"/>
<feature type="binding site" evidence="9">
    <location>
        <position position="120"/>
    </location>
    <ligand>
        <name>Mg(2+)</name>
        <dbReference type="ChEBI" id="CHEBI:18420"/>
        <label>1</label>
    </ligand>
</feature>
<feature type="binding site" evidence="9">
    <location>
        <position position="116"/>
    </location>
    <ligand>
        <name>Mg(2+)</name>
        <dbReference type="ChEBI" id="CHEBI:18420"/>
        <label>1</label>
    </ligand>
</feature>
<dbReference type="GO" id="GO:0016818">
    <property type="term" value="F:hydrolase activity, acting on acid anhydrides, in phosphorus-containing anhydrides"/>
    <property type="evidence" value="ECO:0007669"/>
    <property type="project" value="InterPro"/>
</dbReference>
<keyword evidence="9" id="KW-0479">Metal-binding</keyword>
<organism evidence="12 13">
    <name type="scientific">Maribacter ulvicola</name>
    <dbReference type="NCBI Taxonomy" id="228959"/>
    <lineage>
        <taxon>Bacteria</taxon>
        <taxon>Pseudomonadati</taxon>
        <taxon>Bacteroidota</taxon>
        <taxon>Flavobacteriia</taxon>
        <taxon>Flavobacteriales</taxon>
        <taxon>Flavobacteriaceae</taxon>
        <taxon>Maribacter</taxon>
    </lineage>
</organism>
<dbReference type="GO" id="GO:0019693">
    <property type="term" value="P:ribose phosphate metabolic process"/>
    <property type="evidence" value="ECO:0007669"/>
    <property type="project" value="TreeGrafter"/>
</dbReference>
<evidence type="ECO:0000256" key="2">
    <source>
        <dbReference type="ARBA" id="ARBA00001946"/>
    </source>
</evidence>
<dbReference type="PANTHER" id="PTHR11839">
    <property type="entry name" value="UDP/ADP-SUGAR PYROPHOSPHATASE"/>
    <property type="match status" value="1"/>
</dbReference>
<dbReference type="InterPro" id="IPR015797">
    <property type="entry name" value="NUDIX_hydrolase-like_dom_sf"/>
</dbReference>
<evidence type="ECO:0000313" key="13">
    <source>
        <dbReference type="Proteomes" id="UP000186953"/>
    </source>
</evidence>
<name>A0A1N6ZCF1_9FLAO</name>
<evidence type="ECO:0000256" key="8">
    <source>
        <dbReference type="ARBA" id="ARBA00032272"/>
    </source>
</evidence>
<evidence type="ECO:0000256" key="3">
    <source>
        <dbReference type="ARBA" id="ARBA00007275"/>
    </source>
</evidence>
<evidence type="ECO:0000256" key="6">
    <source>
        <dbReference type="ARBA" id="ARBA00022801"/>
    </source>
</evidence>
<evidence type="ECO:0000256" key="1">
    <source>
        <dbReference type="ARBA" id="ARBA00000847"/>
    </source>
</evidence>
<comment type="subunit">
    <text evidence="4">Homodimer.</text>
</comment>
<reference evidence="13" key="1">
    <citation type="submission" date="2017-01" db="EMBL/GenBank/DDBJ databases">
        <authorList>
            <person name="Varghese N."/>
            <person name="Submissions S."/>
        </authorList>
    </citation>
    <scope>NUCLEOTIDE SEQUENCE [LARGE SCALE GENOMIC DNA]</scope>
    <source>
        <strain evidence="13">DSM 15366</strain>
    </source>
</reference>
<dbReference type="GO" id="GO:0005829">
    <property type="term" value="C:cytosol"/>
    <property type="evidence" value="ECO:0007669"/>
    <property type="project" value="TreeGrafter"/>
</dbReference>
<dbReference type="PROSITE" id="PS51462">
    <property type="entry name" value="NUDIX"/>
    <property type="match status" value="1"/>
</dbReference>
<dbReference type="NCBIfam" id="NF011585">
    <property type="entry name" value="PRK15009.1"/>
    <property type="match status" value="1"/>
</dbReference>
<evidence type="ECO:0000256" key="5">
    <source>
        <dbReference type="ARBA" id="ARBA00016377"/>
    </source>
</evidence>
<dbReference type="InterPro" id="IPR004385">
    <property type="entry name" value="NDP_pyrophosphatase"/>
</dbReference>
<evidence type="ECO:0000259" key="11">
    <source>
        <dbReference type="PROSITE" id="PS51462"/>
    </source>
</evidence>
<dbReference type="InterPro" id="IPR000086">
    <property type="entry name" value="NUDIX_hydrolase_dom"/>
</dbReference>
<accession>A0A1N6ZCF1</accession>
<comment type="similarity">
    <text evidence="3">Belongs to the Nudix hydrolase family. NudK subfamily.</text>
</comment>
<dbReference type="GO" id="GO:0046872">
    <property type="term" value="F:metal ion binding"/>
    <property type="evidence" value="ECO:0007669"/>
    <property type="project" value="UniProtKB-KW"/>
</dbReference>
<evidence type="ECO:0000256" key="10">
    <source>
        <dbReference type="PIRSR" id="PIRSR604385-3"/>
    </source>
</evidence>
<dbReference type="Proteomes" id="UP000186953">
    <property type="component" value="Unassembled WGS sequence"/>
</dbReference>
<keyword evidence="6" id="KW-0378">Hydrolase</keyword>
<comment type="catalytic activity">
    <reaction evidence="1">
        <text>GDP-alpha-D-mannose + H2O = alpha-D-mannose 1-phosphate + GMP + 2 H(+)</text>
        <dbReference type="Rhea" id="RHEA:27978"/>
        <dbReference type="ChEBI" id="CHEBI:15377"/>
        <dbReference type="ChEBI" id="CHEBI:15378"/>
        <dbReference type="ChEBI" id="CHEBI:57527"/>
        <dbReference type="ChEBI" id="CHEBI:58115"/>
        <dbReference type="ChEBI" id="CHEBI:58409"/>
    </reaction>
</comment>
<dbReference type="GO" id="GO:0006753">
    <property type="term" value="P:nucleoside phosphate metabolic process"/>
    <property type="evidence" value="ECO:0007669"/>
    <property type="project" value="TreeGrafter"/>
</dbReference>
<dbReference type="OrthoDB" id="1523642at2"/>
<dbReference type="SUPFAM" id="SSF55811">
    <property type="entry name" value="Nudix"/>
    <property type="match status" value="1"/>
</dbReference>